<sequence length="59" mass="6834">MSSPNVRSLTPRSERSQESGVRRLFLFVLPTPYTPHPTPHFPLLTYPDTPSRWLPRNDS</sequence>
<gene>
    <name evidence="2" type="ORF">DWQ51_14235</name>
</gene>
<protein>
    <submittedName>
        <fullName evidence="2">Uncharacterized protein</fullName>
    </submittedName>
</protein>
<proteinExistence type="predicted"/>
<organism evidence="2 3">
    <name type="scientific">Microcystis wesenbergii TW10</name>
    <dbReference type="NCBI Taxonomy" id="2060474"/>
    <lineage>
        <taxon>Bacteria</taxon>
        <taxon>Bacillati</taxon>
        <taxon>Cyanobacteriota</taxon>
        <taxon>Cyanophyceae</taxon>
        <taxon>Oscillatoriophycideae</taxon>
        <taxon>Chroococcales</taxon>
        <taxon>Microcystaceae</taxon>
        <taxon>Microcystis</taxon>
    </lineage>
</organism>
<evidence type="ECO:0000313" key="3">
    <source>
        <dbReference type="Proteomes" id="UP000257002"/>
    </source>
</evidence>
<dbReference type="EMBL" id="QQWD01000015">
    <property type="protein sequence ID" value="REJ51119.1"/>
    <property type="molecule type" value="Genomic_DNA"/>
</dbReference>
<comment type="caution">
    <text evidence="2">The sequence shown here is derived from an EMBL/GenBank/DDBJ whole genome shotgun (WGS) entry which is preliminary data.</text>
</comment>
<name>A0A3E0LUC1_9CHRO</name>
<feature type="compositionally biased region" description="Basic and acidic residues" evidence="1">
    <location>
        <begin position="12"/>
        <end position="21"/>
    </location>
</feature>
<feature type="compositionally biased region" description="Polar residues" evidence="1">
    <location>
        <begin position="1"/>
        <end position="11"/>
    </location>
</feature>
<evidence type="ECO:0000256" key="1">
    <source>
        <dbReference type="SAM" id="MobiDB-lite"/>
    </source>
</evidence>
<dbReference type="Proteomes" id="UP000257002">
    <property type="component" value="Unassembled WGS sequence"/>
</dbReference>
<feature type="region of interest" description="Disordered" evidence="1">
    <location>
        <begin position="35"/>
        <end position="59"/>
    </location>
</feature>
<dbReference type="AlphaFoldDB" id="A0A3E0LUC1"/>
<evidence type="ECO:0000313" key="2">
    <source>
        <dbReference type="EMBL" id="REJ51119.1"/>
    </source>
</evidence>
<reference evidence="2 3" key="1">
    <citation type="submission" date="2017-10" db="EMBL/GenBank/DDBJ databases">
        <title>A large-scale comparative metagenomic study reveals the eutrophication-driven functional interactions in six Microcystis-epibionts communities.</title>
        <authorList>
            <person name="Li Q."/>
            <person name="Lin F."/>
        </authorList>
    </citation>
    <scope>NUCLEOTIDE SEQUENCE [LARGE SCALE GENOMIC DNA]</scope>
    <source>
        <strain evidence="2">TW10</strain>
    </source>
</reference>
<accession>A0A3E0LUC1</accession>
<feature type="region of interest" description="Disordered" evidence="1">
    <location>
        <begin position="1"/>
        <end position="21"/>
    </location>
</feature>